<dbReference type="AlphaFoldDB" id="A0AA95B554"/>
<comment type="caution">
    <text evidence="2">The sequence shown here is derived from an EMBL/GenBank/DDBJ whole genome shotgun (WGS) entry which is preliminary data.</text>
</comment>
<name>A0AA95B554_9BACI</name>
<accession>A0AA95B554</accession>
<proteinExistence type="predicted"/>
<evidence type="ECO:0000313" key="2">
    <source>
        <dbReference type="EMBL" id="TYS57725.1"/>
    </source>
</evidence>
<dbReference type="Proteomes" id="UP000323393">
    <property type="component" value="Unassembled WGS sequence"/>
</dbReference>
<evidence type="ECO:0000313" key="3">
    <source>
        <dbReference type="Proteomes" id="UP000323393"/>
    </source>
</evidence>
<protein>
    <submittedName>
        <fullName evidence="2">Uncharacterized protein</fullName>
    </submittedName>
</protein>
<reference evidence="2 3" key="1">
    <citation type="submission" date="2019-08" db="EMBL/GenBank/DDBJ databases">
        <title>Bacillus genomes from the desert of Cuatro Cienegas, Coahuila.</title>
        <authorList>
            <person name="Olmedo-Alvarez G."/>
        </authorList>
    </citation>
    <scope>NUCLEOTIDE SEQUENCE [LARGE SCALE GENOMIC DNA]</scope>
    <source>
        <strain evidence="2 3">CH88_3T</strain>
    </source>
</reference>
<organism evidence="2 3">
    <name type="scientific">Sutcliffiella horikoshii</name>
    <dbReference type="NCBI Taxonomy" id="79883"/>
    <lineage>
        <taxon>Bacteria</taxon>
        <taxon>Bacillati</taxon>
        <taxon>Bacillota</taxon>
        <taxon>Bacilli</taxon>
        <taxon>Bacillales</taxon>
        <taxon>Bacillaceae</taxon>
        <taxon>Sutcliffiella</taxon>
    </lineage>
</organism>
<dbReference type="EMBL" id="VTEU01000006">
    <property type="protein sequence ID" value="TYS57725.1"/>
    <property type="molecule type" value="Genomic_DNA"/>
</dbReference>
<evidence type="ECO:0000256" key="1">
    <source>
        <dbReference type="SAM" id="MobiDB-lite"/>
    </source>
</evidence>
<feature type="region of interest" description="Disordered" evidence="1">
    <location>
        <begin position="1"/>
        <end position="31"/>
    </location>
</feature>
<dbReference type="RefSeq" id="WP_148966451.1">
    <property type="nucleotide sequence ID" value="NZ_VTEU01000006.1"/>
</dbReference>
<sequence>MSTLDKKREFENDKLNNDIEPSLKTKENDKGGEGDYKTIIQDIGESIVQFGEIASAIRESVVSMVSAMKPIIDYIDIEKLRVSFTGIVEGLKETSEDVQNYRKAIILLGYPPSVSLDISIMRQIGKEFAENQNVNLIEIIDDVMKDHYNAEKIQEMKLEWEDFDFLKERLPLLRQAMNAHNLGMYAITIPSLLSQMEGIIIEAFNLKQKVSGYQFEQLIEKLFPTGEGFSFAFENEIGNYYLKNILVPFQHGQKIKKDISRHAILHGGAKPADFAREEVSIKIILMVTNVILQVALLTEEEVARVRAELKWVKDQDKRSI</sequence>
<gene>
    <name evidence="2" type="ORF">FZC74_14950</name>
</gene>